<dbReference type="InterPro" id="IPR038158">
    <property type="entry name" value="H-NOX_domain_sf"/>
</dbReference>
<dbReference type="Proteomes" id="UP001243420">
    <property type="component" value="Chromosome"/>
</dbReference>
<gene>
    <name evidence="2" type="ORF">P8627_01380</name>
</gene>
<organism evidence="2 3">
    <name type="scientific">Jannaschia ovalis</name>
    <dbReference type="NCBI Taxonomy" id="3038773"/>
    <lineage>
        <taxon>Bacteria</taxon>
        <taxon>Pseudomonadati</taxon>
        <taxon>Pseudomonadota</taxon>
        <taxon>Alphaproteobacteria</taxon>
        <taxon>Rhodobacterales</taxon>
        <taxon>Roseobacteraceae</taxon>
        <taxon>Jannaschia</taxon>
    </lineage>
</organism>
<reference evidence="2 3" key="1">
    <citation type="submission" date="2023-04" db="EMBL/GenBank/DDBJ databases">
        <title>Jannaschia ovalis sp. nov., a marine bacterium isolated from sea tidal flat.</title>
        <authorList>
            <person name="Kwon D.Y."/>
            <person name="Kim J.-J."/>
        </authorList>
    </citation>
    <scope>NUCLEOTIDE SEQUENCE [LARGE SCALE GENOMIC DNA]</scope>
    <source>
        <strain evidence="2 3">GRR-S6-38</strain>
    </source>
</reference>
<dbReference type="Gene3D" id="3.90.1520.10">
    <property type="entry name" value="H-NOX domain"/>
    <property type="match status" value="1"/>
</dbReference>
<sequence>MHGLICKSVEGFVIANHGTAAWERVRRDAGLPFERFETMRLYEDGLLEQVVAATAARLDRKVLGLIEDVAHWVCVHPPLEPVRRLIRFTGATFEDLILALDEIEDRARMAVPDLELPSFRVRELGPDAFHVDSEWTMPGASAMLTGVLRAMSDDYGCLAVIESAGFQRDGAVWREAITIHLVAEGHHPARRFDLGAGAA</sequence>
<evidence type="ECO:0000313" key="2">
    <source>
        <dbReference type="EMBL" id="WGH78941.1"/>
    </source>
</evidence>
<evidence type="ECO:0000313" key="3">
    <source>
        <dbReference type="Proteomes" id="UP001243420"/>
    </source>
</evidence>
<dbReference type="EMBL" id="CP122537">
    <property type="protein sequence ID" value="WGH78941.1"/>
    <property type="molecule type" value="Genomic_DNA"/>
</dbReference>
<feature type="domain" description="Heme NO-binding" evidence="1">
    <location>
        <begin position="2"/>
        <end position="152"/>
    </location>
</feature>
<name>A0ABY8LC87_9RHOB</name>
<dbReference type="Pfam" id="PF07700">
    <property type="entry name" value="HNOB"/>
    <property type="match status" value="1"/>
</dbReference>
<accession>A0ABY8LC87</accession>
<evidence type="ECO:0000259" key="1">
    <source>
        <dbReference type="Pfam" id="PF07700"/>
    </source>
</evidence>
<dbReference type="RefSeq" id="WP_279965692.1">
    <property type="nucleotide sequence ID" value="NZ_CP122537.1"/>
</dbReference>
<dbReference type="InterPro" id="IPR024096">
    <property type="entry name" value="NO_sig/Golgi_transp_ligand-bd"/>
</dbReference>
<proteinExistence type="predicted"/>
<keyword evidence="3" id="KW-1185">Reference proteome</keyword>
<dbReference type="InterPro" id="IPR011644">
    <property type="entry name" value="Heme_NO-bd"/>
</dbReference>
<protein>
    <submittedName>
        <fullName evidence="2">Heme NO-binding domain-containing protein</fullName>
    </submittedName>
</protein>
<dbReference type="SUPFAM" id="SSF111126">
    <property type="entry name" value="Ligand-binding domain in the NO signalling and Golgi transport"/>
    <property type="match status" value="1"/>
</dbReference>